<dbReference type="GO" id="GO:0005759">
    <property type="term" value="C:mitochondrial matrix"/>
    <property type="evidence" value="ECO:0007669"/>
    <property type="project" value="InterPro"/>
</dbReference>
<dbReference type="InterPro" id="IPR036561">
    <property type="entry name" value="MAM33_sf"/>
</dbReference>
<protein>
    <submittedName>
        <fullName evidence="1">Mitochondrial glycoprotein</fullName>
    </submittedName>
</protein>
<dbReference type="Gene3D" id="3.10.280.10">
    <property type="entry name" value="Mitochondrial glycoprotein"/>
    <property type="match status" value="1"/>
</dbReference>
<dbReference type="InterPro" id="IPR003428">
    <property type="entry name" value="MAM33"/>
</dbReference>
<dbReference type="EMBL" id="CP039350">
    <property type="protein sequence ID" value="QCD97393.1"/>
    <property type="molecule type" value="Genomic_DNA"/>
</dbReference>
<evidence type="ECO:0000313" key="2">
    <source>
        <dbReference type="Proteomes" id="UP000501690"/>
    </source>
</evidence>
<gene>
    <name evidence="1" type="ORF">DEO72_LG6g2103</name>
</gene>
<dbReference type="PANTHER" id="PTHR10826">
    <property type="entry name" value="COMPLEMENT COMPONENT 1"/>
    <property type="match status" value="1"/>
</dbReference>
<reference evidence="1 2" key="1">
    <citation type="submission" date="2019-04" db="EMBL/GenBank/DDBJ databases">
        <title>An improved genome assembly and genetic linkage map for asparagus bean, Vigna unguiculata ssp. sesquipedialis.</title>
        <authorList>
            <person name="Xia Q."/>
            <person name="Zhang R."/>
            <person name="Dong Y."/>
        </authorList>
    </citation>
    <scope>NUCLEOTIDE SEQUENCE [LARGE SCALE GENOMIC DNA]</scope>
    <source>
        <tissue evidence="1">Leaf</tissue>
    </source>
</reference>
<dbReference type="SUPFAM" id="SSF54529">
    <property type="entry name" value="Mitochondrial glycoprotein MAM33-like"/>
    <property type="match status" value="1"/>
</dbReference>
<organism evidence="1 2">
    <name type="scientific">Vigna unguiculata</name>
    <name type="common">Cowpea</name>
    <dbReference type="NCBI Taxonomy" id="3917"/>
    <lineage>
        <taxon>Eukaryota</taxon>
        <taxon>Viridiplantae</taxon>
        <taxon>Streptophyta</taxon>
        <taxon>Embryophyta</taxon>
        <taxon>Tracheophyta</taxon>
        <taxon>Spermatophyta</taxon>
        <taxon>Magnoliopsida</taxon>
        <taxon>eudicotyledons</taxon>
        <taxon>Gunneridae</taxon>
        <taxon>Pentapetalae</taxon>
        <taxon>rosids</taxon>
        <taxon>fabids</taxon>
        <taxon>Fabales</taxon>
        <taxon>Fabaceae</taxon>
        <taxon>Papilionoideae</taxon>
        <taxon>50 kb inversion clade</taxon>
        <taxon>NPAAA clade</taxon>
        <taxon>indigoferoid/millettioid clade</taxon>
        <taxon>Phaseoleae</taxon>
        <taxon>Vigna</taxon>
    </lineage>
</organism>
<dbReference type="PANTHER" id="PTHR10826:SF1">
    <property type="entry name" value="COMPLEMENT COMPONENT 1 Q SUBCOMPONENT-BINDING PROTEIN, MITOCHONDRIAL"/>
    <property type="match status" value="1"/>
</dbReference>
<sequence>MMILLGRVRKVKQSVAHLRHLCDNPQKHIQDLELLKCFKSEIQFELSSNQFQNAETGSLGDFVMESDSLSSKDVVLRRKFDSGEEVAVSAILGPPNYDKDTVFPRDAFMKVCVKKPTLSSILQFDCGVHEETDKGSDFDIYNAYYLRSPAFLKPSNYRGPLFSTLDSELQHALKEYLIVKGIGVSLTNFLLHYLHKREQEQYLNWLKKGEAAFLATEGSLRQSVEGLQ</sequence>
<dbReference type="Proteomes" id="UP000501690">
    <property type="component" value="Linkage Group LG6"/>
</dbReference>
<evidence type="ECO:0000313" key="1">
    <source>
        <dbReference type="EMBL" id="QCD97393.1"/>
    </source>
</evidence>
<accession>A0A4D6M998</accession>
<name>A0A4D6M998_VIGUN</name>
<proteinExistence type="predicted"/>
<dbReference type="AlphaFoldDB" id="A0A4D6M998"/>
<keyword evidence="2" id="KW-1185">Reference proteome</keyword>
<dbReference type="FunFam" id="3.10.280.10:FF:000006">
    <property type="entry name" value="Mitochondrial glycoprotein, expressed"/>
    <property type="match status" value="1"/>
</dbReference>
<dbReference type="Pfam" id="PF02330">
    <property type="entry name" value="MAM33"/>
    <property type="match status" value="1"/>
</dbReference>